<dbReference type="HOGENOM" id="CLU_2181127_0_0_11"/>
<dbReference type="Proteomes" id="UP000006820">
    <property type="component" value="Chromosome"/>
</dbReference>
<dbReference type="RefSeq" id="WP_011208040.1">
    <property type="nucleotide sequence ID" value="NC_006361.1"/>
</dbReference>
<dbReference type="GeneID" id="61132312"/>
<dbReference type="AlphaFoldDB" id="Q5YZN6"/>
<accession>Q5YZN6</accession>
<sequence length="109" mass="12310">MSSGQRPRRREFLAEESRAALAELEQRVTEKLHAAMPKWDLPADLPAVVIPDYVPNGAERPELEYPRERWITYPARRAHALVLADRLIDAGKLSEAALLVSRGGRERIA</sequence>
<keyword evidence="2" id="KW-1185">Reference proteome</keyword>
<dbReference type="STRING" id="247156.NFA_15100"/>
<dbReference type="EMBL" id="AP006618">
    <property type="protein sequence ID" value="BAD56355.1"/>
    <property type="molecule type" value="Genomic_DNA"/>
</dbReference>
<protein>
    <submittedName>
        <fullName evidence="1">Uncharacterized protein</fullName>
    </submittedName>
</protein>
<name>Q5YZN6_NOCFA</name>
<gene>
    <name evidence="1" type="ordered locus">NFA_15100</name>
</gene>
<reference evidence="1 2" key="1">
    <citation type="journal article" date="2004" name="Proc. Natl. Acad. Sci. U.S.A.">
        <title>The complete genomic sequence of Nocardia farcinica IFM 10152.</title>
        <authorList>
            <person name="Ishikawa J."/>
            <person name="Yamashita A."/>
            <person name="Mikami Y."/>
            <person name="Hoshino Y."/>
            <person name="Kurita H."/>
            <person name="Hotta K."/>
            <person name="Shiba T."/>
            <person name="Hattori M."/>
        </authorList>
    </citation>
    <scope>NUCLEOTIDE SEQUENCE [LARGE SCALE GENOMIC DNA]</scope>
    <source>
        <strain evidence="1 2">IFM 10152</strain>
    </source>
</reference>
<dbReference type="KEGG" id="nfa:NFA_15100"/>
<evidence type="ECO:0000313" key="1">
    <source>
        <dbReference type="EMBL" id="BAD56355.1"/>
    </source>
</evidence>
<proteinExistence type="predicted"/>
<evidence type="ECO:0000313" key="2">
    <source>
        <dbReference type="Proteomes" id="UP000006820"/>
    </source>
</evidence>
<organism evidence="1 2">
    <name type="scientific">Nocardia farcinica (strain IFM 10152)</name>
    <dbReference type="NCBI Taxonomy" id="247156"/>
    <lineage>
        <taxon>Bacteria</taxon>
        <taxon>Bacillati</taxon>
        <taxon>Actinomycetota</taxon>
        <taxon>Actinomycetes</taxon>
        <taxon>Mycobacteriales</taxon>
        <taxon>Nocardiaceae</taxon>
        <taxon>Nocardia</taxon>
    </lineage>
</organism>